<accession>A0AAN6UAS7</accession>
<evidence type="ECO:0000256" key="1">
    <source>
        <dbReference type="ARBA" id="ARBA00004123"/>
    </source>
</evidence>
<evidence type="ECO:0000259" key="8">
    <source>
        <dbReference type="Pfam" id="PF08790"/>
    </source>
</evidence>
<dbReference type="PANTHER" id="PTHR13100:SF10">
    <property type="entry name" value="CELL GROWTH-REGULATING NUCLEOLAR PROTEIN"/>
    <property type="match status" value="1"/>
</dbReference>
<evidence type="ECO:0000256" key="4">
    <source>
        <dbReference type="ARBA" id="ARBA00022771"/>
    </source>
</evidence>
<reference evidence="9" key="1">
    <citation type="journal article" date="2023" name="Mol. Phylogenet. Evol.">
        <title>Genome-scale phylogeny and comparative genomics of the fungal order Sordariales.</title>
        <authorList>
            <person name="Hensen N."/>
            <person name="Bonometti L."/>
            <person name="Westerberg I."/>
            <person name="Brannstrom I.O."/>
            <person name="Guillou S."/>
            <person name="Cros-Aarteil S."/>
            <person name="Calhoun S."/>
            <person name="Haridas S."/>
            <person name="Kuo A."/>
            <person name="Mondo S."/>
            <person name="Pangilinan J."/>
            <person name="Riley R."/>
            <person name="LaButti K."/>
            <person name="Andreopoulos B."/>
            <person name="Lipzen A."/>
            <person name="Chen C."/>
            <person name="Yan M."/>
            <person name="Daum C."/>
            <person name="Ng V."/>
            <person name="Clum A."/>
            <person name="Steindorff A."/>
            <person name="Ohm R.A."/>
            <person name="Martin F."/>
            <person name="Silar P."/>
            <person name="Natvig D.O."/>
            <person name="Lalanne C."/>
            <person name="Gautier V."/>
            <person name="Ament-Velasquez S.L."/>
            <person name="Kruys A."/>
            <person name="Hutchinson M.I."/>
            <person name="Powell A.J."/>
            <person name="Barry K."/>
            <person name="Miller A.N."/>
            <person name="Grigoriev I.V."/>
            <person name="Debuchy R."/>
            <person name="Gladieux P."/>
            <person name="Hiltunen Thoren M."/>
            <person name="Johannesson H."/>
        </authorList>
    </citation>
    <scope>NUCLEOTIDE SEQUENCE</scope>
    <source>
        <strain evidence="9">CBS 731.68</strain>
    </source>
</reference>
<name>A0AAN6UAS7_9PEZI</name>
<evidence type="ECO:0000256" key="6">
    <source>
        <dbReference type="ARBA" id="ARBA00023242"/>
    </source>
</evidence>
<keyword evidence="4" id="KW-0863">Zinc-finger</keyword>
<evidence type="ECO:0000256" key="5">
    <source>
        <dbReference type="ARBA" id="ARBA00022833"/>
    </source>
</evidence>
<evidence type="ECO:0000256" key="3">
    <source>
        <dbReference type="ARBA" id="ARBA00022737"/>
    </source>
</evidence>
<dbReference type="InterPro" id="IPR014898">
    <property type="entry name" value="Znf_C2H2_LYAR"/>
</dbReference>
<dbReference type="GeneID" id="87824996"/>
<dbReference type="GO" id="GO:0000122">
    <property type="term" value="P:negative regulation of transcription by RNA polymerase II"/>
    <property type="evidence" value="ECO:0007669"/>
    <property type="project" value="TreeGrafter"/>
</dbReference>
<dbReference type="AlphaFoldDB" id="A0AAN6UAS7"/>
<feature type="compositionally biased region" description="Basic and acidic residues" evidence="7">
    <location>
        <begin position="308"/>
        <end position="317"/>
    </location>
</feature>
<dbReference type="Pfam" id="PF08790">
    <property type="entry name" value="zf-LYAR"/>
    <property type="match status" value="1"/>
</dbReference>
<feature type="domain" description="Zinc finger C2H2 LYAR-type" evidence="8">
    <location>
        <begin position="2"/>
        <end position="22"/>
    </location>
</feature>
<keyword evidence="10" id="KW-1185">Reference proteome</keyword>
<organism evidence="9 10">
    <name type="scientific">Parathielavia appendiculata</name>
    <dbReference type="NCBI Taxonomy" id="2587402"/>
    <lineage>
        <taxon>Eukaryota</taxon>
        <taxon>Fungi</taxon>
        <taxon>Dikarya</taxon>
        <taxon>Ascomycota</taxon>
        <taxon>Pezizomycotina</taxon>
        <taxon>Sordariomycetes</taxon>
        <taxon>Sordariomycetidae</taxon>
        <taxon>Sordariales</taxon>
        <taxon>Chaetomiaceae</taxon>
        <taxon>Parathielavia</taxon>
    </lineage>
</organism>
<evidence type="ECO:0000313" key="9">
    <source>
        <dbReference type="EMBL" id="KAK4129299.1"/>
    </source>
</evidence>
<keyword evidence="2" id="KW-0479">Metal-binding</keyword>
<feature type="region of interest" description="Disordered" evidence="7">
    <location>
        <begin position="73"/>
        <end position="96"/>
    </location>
</feature>
<dbReference type="GO" id="GO:0008270">
    <property type="term" value="F:zinc ion binding"/>
    <property type="evidence" value="ECO:0007669"/>
    <property type="project" value="UniProtKB-KW"/>
</dbReference>
<keyword evidence="6" id="KW-0539">Nucleus</keyword>
<comment type="subcellular location">
    <subcellularLocation>
        <location evidence="1">Nucleus</location>
    </subcellularLocation>
</comment>
<comment type="caution">
    <text evidence="9">The sequence shown here is derived from an EMBL/GenBank/DDBJ whole genome shotgun (WGS) entry which is preliminary data.</text>
</comment>
<sequence>MVYFPGTEYRAHTSCMTEAQKYQGALYREKKGKAQSAQAPAPADSANNAASNTMAHAAYVEDVADDYDSWRDYEQRSDDDDQSVNDPLPEAPTPPSAVEADAQVNVFDFLVANPTPTASHVSLPATAPIQLCEDTQLVRFDPEANGMAETFEEQAAMVQYGTGPVPTHFETPAPKAPRRKVKDSDKETKKDKKRKRLHIETDHIMTDAPPVLHSGLTGGINRLMSRPSVFPPSPDYSGGDAAETPASPLKKTKSKHHKSNRATEILGNSLMAMIAAGSKPKSTKRTKTKSSSTPSKPKKKRTTAKSLEAPKEQKLLEFRPGSNDGKEENGALVVYKPPAQQFLSFVTKGPESERGCSVNKALKRYHRERSAAGSGSSRLMDEKELWRSLRMKKNDRGEIVLFCIDE</sequence>
<gene>
    <name evidence="9" type="ORF">N657DRAFT_563602</name>
</gene>
<feature type="compositionally biased region" description="Basic residues" evidence="7">
    <location>
        <begin position="250"/>
        <end position="260"/>
    </location>
</feature>
<feature type="compositionally biased region" description="Low complexity" evidence="7">
    <location>
        <begin position="34"/>
        <end position="52"/>
    </location>
</feature>
<dbReference type="GO" id="GO:0003677">
    <property type="term" value="F:DNA binding"/>
    <property type="evidence" value="ECO:0007669"/>
    <property type="project" value="InterPro"/>
</dbReference>
<proteinExistence type="predicted"/>
<dbReference type="PANTHER" id="PTHR13100">
    <property type="entry name" value="CELL GROWTH-REGULATING NUCLEOLAR PROTEIN LYAR"/>
    <property type="match status" value="1"/>
</dbReference>
<dbReference type="GO" id="GO:0006364">
    <property type="term" value="P:rRNA processing"/>
    <property type="evidence" value="ECO:0007669"/>
    <property type="project" value="TreeGrafter"/>
</dbReference>
<dbReference type="RefSeq" id="XP_062653070.1">
    <property type="nucleotide sequence ID" value="XM_062788226.1"/>
</dbReference>
<dbReference type="InterPro" id="IPR039999">
    <property type="entry name" value="LYAR"/>
</dbReference>
<dbReference type="Proteomes" id="UP001302602">
    <property type="component" value="Unassembled WGS sequence"/>
</dbReference>
<dbReference type="EMBL" id="MU853223">
    <property type="protein sequence ID" value="KAK4129299.1"/>
    <property type="molecule type" value="Genomic_DNA"/>
</dbReference>
<keyword evidence="5" id="KW-0862">Zinc</keyword>
<evidence type="ECO:0000256" key="2">
    <source>
        <dbReference type="ARBA" id="ARBA00022723"/>
    </source>
</evidence>
<keyword evidence="3" id="KW-0677">Repeat</keyword>
<dbReference type="GO" id="GO:0005730">
    <property type="term" value="C:nucleolus"/>
    <property type="evidence" value="ECO:0007669"/>
    <property type="project" value="TreeGrafter"/>
</dbReference>
<feature type="region of interest" description="Disordered" evidence="7">
    <location>
        <begin position="28"/>
        <end position="52"/>
    </location>
</feature>
<evidence type="ECO:0000256" key="7">
    <source>
        <dbReference type="SAM" id="MobiDB-lite"/>
    </source>
</evidence>
<protein>
    <recommendedName>
        <fullName evidence="8">Zinc finger C2H2 LYAR-type domain-containing protein</fullName>
    </recommendedName>
</protein>
<feature type="region of interest" description="Disordered" evidence="7">
    <location>
        <begin position="168"/>
        <end position="329"/>
    </location>
</feature>
<reference evidence="9" key="2">
    <citation type="submission" date="2023-05" db="EMBL/GenBank/DDBJ databases">
        <authorList>
            <consortium name="Lawrence Berkeley National Laboratory"/>
            <person name="Steindorff A."/>
            <person name="Hensen N."/>
            <person name="Bonometti L."/>
            <person name="Westerberg I."/>
            <person name="Brannstrom I.O."/>
            <person name="Guillou S."/>
            <person name="Cros-Aarteil S."/>
            <person name="Calhoun S."/>
            <person name="Haridas S."/>
            <person name="Kuo A."/>
            <person name="Mondo S."/>
            <person name="Pangilinan J."/>
            <person name="Riley R."/>
            <person name="Labutti K."/>
            <person name="Andreopoulos B."/>
            <person name="Lipzen A."/>
            <person name="Chen C."/>
            <person name="Yanf M."/>
            <person name="Daum C."/>
            <person name="Ng V."/>
            <person name="Clum A."/>
            <person name="Ohm R."/>
            <person name="Martin F."/>
            <person name="Silar P."/>
            <person name="Natvig D."/>
            <person name="Lalanne C."/>
            <person name="Gautier V."/>
            <person name="Ament-Velasquez S.L."/>
            <person name="Kruys A."/>
            <person name="Hutchinson M.I."/>
            <person name="Powell A.J."/>
            <person name="Barry K."/>
            <person name="Miller A.N."/>
            <person name="Grigoriev I.V."/>
            <person name="Debuchy R."/>
            <person name="Gladieux P."/>
            <person name="Thoren M.H."/>
            <person name="Johannesson H."/>
        </authorList>
    </citation>
    <scope>NUCLEOTIDE SEQUENCE</scope>
    <source>
        <strain evidence="9">CBS 731.68</strain>
    </source>
</reference>
<evidence type="ECO:0000313" key="10">
    <source>
        <dbReference type="Proteomes" id="UP001302602"/>
    </source>
</evidence>